<proteinExistence type="predicted"/>
<name>A0AAE3ITH0_9BACI</name>
<dbReference type="RefSeq" id="WP_263073115.1">
    <property type="nucleotide sequence ID" value="NZ_JAOUSF010000003.1"/>
</dbReference>
<dbReference type="AlphaFoldDB" id="A0AAE3ITH0"/>
<keyword evidence="2" id="KW-1185">Reference proteome</keyword>
<evidence type="ECO:0000313" key="1">
    <source>
        <dbReference type="EMBL" id="MCU9613877.1"/>
    </source>
</evidence>
<protein>
    <submittedName>
        <fullName evidence="1">Uncharacterized protein</fullName>
    </submittedName>
</protein>
<evidence type="ECO:0000313" key="2">
    <source>
        <dbReference type="Proteomes" id="UP001209318"/>
    </source>
</evidence>
<gene>
    <name evidence="1" type="ORF">OEV98_09925</name>
</gene>
<sequence length="60" mass="7073">MLSRLFRVLLISAGIVMIYKYRFKLMNKVLGNEKLRAFAVQFSMKIPAIRNLFMQTAFRS</sequence>
<organism evidence="1 2">
    <name type="scientific">Perspicuibacillus lycopersici</name>
    <dbReference type="NCBI Taxonomy" id="1325689"/>
    <lineage>
        <taxon>Bacteria</taxon>
        <taxon>Bacillati</taxon>
        <taxon>Bacillota</taxon>
        <taxon>Bacilli</taxon>
        <taxon>Bacillales</taxon>
        <taxon>Bacillaceae</taxon>
        <taxon>Perspicuibacillus</taxon>
    </lineage>
</organism>
<comment type="caution">
    <text evidence="1">The sequence shown here is derived from an EMBL/GenBank/DDBJ whole genome shotgun (WGS) entry which is preliminary data.</text>
</comment>
<reference evidence="1" key="1">
    <citation type="submission" date="2022-10" db="EMBL/GenBank/DDBJ databases">
        <title>Description of Fervidibacillus gen. nov. in the family Fervidibacillaceae fam. nov. with two species, Fervidibacillus albus sp. nov., and Fervidibacillus halotolerans sp. nov., isolated from tidal flat sediments.</title>
        <authorList>
            <person name="Kwon K.K."/>
            <person name="Yang S.-H."/>
        </authorList>
    </citation>
    <scope>NUCLEOTIDE SEQUENCE</scope>
    <source>
        <strain evidence="1">JCM 19140</strain>
    </source>
</reference>
<dbReference type="EMBL" id="JAOUSF010000003">
    <property type="protein sequence ID" value="MCU9613877.1"/>
    <property type="molecule type" value="Genomic_DNA"/>
</dbReference>
<accession>A0AAE3ITH0</accession>
<dbReference type="Proteomes" id="UP001209318">
    <property type="component" value="Unassembled WGS sequence"/>
</dbReference>